<gene>
    <name evidence="1" type="ORF">RCOM_0105700</name>
</gene>
<organism evidence="1 2">
    <name type="scientific">Ricinus communis</name>
    <name type="common">Castor bean</name>
    <dbReference type="NCBI Taxonomy" id="3988"/>
    <lineage>
        <taxon>Eukaryota</taxon>
        <taxon>Viridiplantae</taxon>
        <taxon>Streptophyta</taxon>
        <taxon>Embryophyta</taxon>
        <taxon>Tracheophyta</taxon>
        <taxon>Spermatophyta</taxon>
        <taxon>Magnoliopsida</taxon>
        <taxon>eudicotyledons</taxon>
        <taxon>Gunneridae</taxon>
        <taxon>Pentapetalae</taxon>
        <taxon>rosids</taxon>
        <taxon>fabids</taxon>
        <taxon>Malpighiales</taxon>
        <taxon>Euphorbiaceae</taxon>
        <taxon>Acalyphoideae</taxon>
        <taxon>Acalypheae</taxon>
        <taxon>Ricinus</taxon>
    </lineage>
</organism>
<accession>B9SEU8</accession>
<reference evidence="2" key="1">
    <citation type="journal article" date="2010" name="Nat. Biotechnol.">
        <title>Draft genome sequence of the oilseed species Ricinus communis.</title>
        <authorList>
            <person name="Chan A.P."/>
            <person name="Crabtree J."/>
            <person name="Zhao Q."/>
            <person name="Lorenzi H."/>
            <person name="Orvis J."/>
            <person name="Puiu D."/>
            <person name="Melake-Berhan A."/>
            <person name="Jones K.M."/>
            <person name="Redman J."/>
            <person name="Chen G."/>
            <person name="Cahoon E.B."/>
            <person name="Gedil M."/>
            <person name="Stanke M."/>
            <person name="Haas B.J."/>
            <person name="Wortman J.R."/>
            <person name="Fraser-Liggett C.M."/>
            <person name="Ravel J."/>
            <person name="Rabinowicz P.D."/>
        </authorList>
    </citation>
    <scope>NUCLEOTIDE SEQUENCE [LARGE SCALE GENOMIC DNA]</scope>
    <source>
        <strain evidence="2">cv. Hale</strain>
    </source>
</reference>
<dbReference type="InParanoid" id="B9SEU8"/>
<evidence type="ECO:0000313" key="2">
    <source>
        <dbReference type="Proteomes" id="UP000008311"/>
    </source>
</evidence>
<dbReference type="Proteomes" id="UP000008311">
    <property type="component" value="Unassembled WGS sequence"/>
</dbReference>
<evidence type="ECO:0000313" key="1">
    <source>
        <dbReference type="EMBL" id="EEF37844.1"/>
    </source>
</evidence>
<dbReference type="EMBL" id="EQ973939">
    <property type="protein sequence ID" value="EEF37844.1"/>
    <property type="molecule type" value="Genomic_DNA"/>
</dbReference>
<proteinExistence type="predicted"/>
<name>B9SEU8_RICCO</name>
<keyword evidence="2" id="KW-1185">Reference proteome</keyword>
<sequence length="122" mass="14167">MMMMMKKQKMMVMKMRKINHDDGDEQVEDNDGNKKEKMMIMIMREMKMLKMMKMKRITIKKIHSNGDLDFDDDGKGPEKYNIVLNEGNISVRNIEKSSGSGNKGNGKEVVGECVIQYIEKLK</sequence>
<dbReference type="AlphaFoldDB" id="B9SEU8"/>
<protein>
    <submittedName>
        <fullName evidence="1">Uncharacterized protein</fullName>
    </submittedName>
</protein>